<protein>
    <recommendedName>
        <fullName evidence="6">Ribosome biogenesis protein NSA2 homolog</fullName>
    </recommendedName>
</protein>
<dbReference type="Proteomes" id="UP001358586">
    <property type="component" value="Chromosome 9"/>
</dbReference>
<comment type="function">
    <text evidence="6">Involved in the biogenesis of the 60S ribosomal subunit. May play a part in the quality control of pre-60S particles.</text>
</comment>
<evidence type="ECO:0000313" key="8">
    <source>
        <dbReference type="Proteomes" id="UP001358586"/>
    </source>
</evidence>
<keyword evidence="3 6" id="KW-0690">Ribosome biogenesis</keyword>
<comment type="similarity">
    <text evidence="2 6">Belongs to the eukaryotic ribosomal protein eS8 family. Ribosome biogenesis protein NSA2 subfamily.</text>
</comment>
<keyword evidence="5 6" id="KW-0539">Nucleus</keyword>
<comment type="subcellular location">
    <subcellularLocation>
        <location evidence="1 6">Nucleus</location>
        <location evidence="1 6">Nucleolus</location>
    </subcellularLocation>
</comment>
<dbReference type="InterPro" id="IPR039411">
    <property type="entry name" value="NSA2_fam"/>
</dbReference>
<sequence>MEGEPHQQRDEVNWGMVVGIAGNQGNRGIHQNLFYTHLSTLIFLRTLLLPLKHMEHMDVKNCLCKDPSWKLSNILEKKTVINWQLQPLMEDLQILQREVQILGAPTRDGLQRRPQGDYIELHRKRQGYRHDFFEKKRKKEARQVHERSAKAQKALGIKGKMIAKKNYAEKALMKKTLAMHEESSTRRKVDDEVQDGAIPAYLMDRENTTRAKVLSNTIKQKRKEKAGKWEVPIPKVRPVAEDEMFKVIRSGKRKTKQWKRMVTKCTFVGPGFTRKPPKYERFIRPSGLRFTKAHVTHPELKCTFNLDIIGVKKNPNGPMYTSLGVMTKGTIIEVNVSELGLVTPAGKVVWGKDPLTIFKHDE</sequence>
<evidence type="ECO:0000256" key="4">
    <source>
        <dbReference type="ARBA" id="ARBA00022552"/>
    </source>
</evidence>
<comment type="subunit">
    <text evidence="6">Component of the pre-66S ribosomal particle.</text>
</comment>
<dbReference type="Pfam" id="PF01201">
    <property type="entry name" value="Ribosomal_S8e"/>
    <property type="match status" value="1"/>
</dbReference>
<dbReference type="Gene3D" id="2.40.10.310">
    <property type="match status" value="1"/>
</dbReference>
<organism evidence="7 8">
    <name type="scientific">Gossypium arboreum</name>
    <name type="common">Tree cotton</name>
    <name type="synonym">Gossypium nanking</name>
    <dbReference type="NCBI Taxonomy" id="29729"/>
    <lineage>
        <taxon>Eukaryota</taxon>
        <taxon>Viridiplantae</taxon>
        <taxon>Streptophyta</taxon>
        <taxon>Embryophyta</taxon>
        <taxon>Tracheophyta</taxon>
        <taxon>Spermatophyta</taxon>
        <taxon>Magnoliopsida</taxon>
        <taxon>eudicotyledons</taxon>
        <taxon>Gunneridae</taxon>
        <taxon>Pentapetalae</taxon>
        <taxon>rosids</taxon>
        <taxon>malvids</taxon>
        <taxon>Malvales</taxon>
        <taxon>Malvaceae</taxon>
        <taxon>Malvoideae</taxon>
        <taxon>Gossypium</taxon>
    </lineage>
</organism>
<keyword evidence="4 6" id="KW-0698">rRNA processing</keyword>
<evidence type="ECO:0000256" key="6">
    <source>
        <dbReference type="RuleBase" id="RU367114"/>
    </source>
</evidence>
<evidence type="ECO:0000256" key="5">
    <source>
        <dbReference type="ARBA" id="ARBA00023242"/>
    </source>
</evidence>
<proteinExistence type="inferred from homology"/>
<evidence type="ECO:0000256" key="3">
    <source>
        <dbReference type="ARBA" id="ARBA00022517"/>
    </source>
</evidence>
<evidence type="ECO:0000313" key="7">
    <source>
        <dbReference type="EMBL" id="KAK5804014.1"/>
    </source>
</evidence>
<dbReference type="PANTHER" id="PTHR12642">
    <property type="entry name" value="RIBOSOME BIOGENESIS PROTEIN NSA2 HOMOLOG"/>
    <property type="match status" value="1"/>
</dbReference>
<dbReference type="CDD" id="cd11381">
    <property type="entry name" value="NSA2"/>
    <property type="match status" value="1"/>
</dbReference>
<gene>
    <name evidence="7" type="ORF">PVK06_031663</name>
</gene>
<evidence type="ECO:0000256" key="2">
    <source>
        <dbReference type="ARBA" id="ARBA00005424"/>
    </source>
</evidence>
<keyword evidence="6" id="KW-0687">Ribonucleoprotein</keyword>
<keyword evidence="8" id="KW-1185">Reference proteome</keyword>
<evidence type="ECO:0000256" key="1">
    <source>
        <dbReference type="ARBA" id="ARBA00004604"/>
    </source>
</evidence>
<comment type="caution">
    <text evidence="7">The sequence shown here is derived from an EMBL/GenBank/DDBJ whole genome shotgun (WGS) entry which is preliminary data.</text>
</comment>
<accession>A0ABR0NRN3</accession>
<dbReference type="EMBL" id="JARKNE010000009">
    <property type="protein sequence ID" value="KAK5804014.1"/>
    <property type="molecule type" value="Genomic_DNA"/>
</dbReference>
<dbReference type="InterPro" id="IPR022309">
    <property type="entry name" value="Ribosomal_Se8/biogenesis_NSA2"/>
</dbReference>
<reference evidence="7 8" key="1">
    <citation type="submission" date="2023-03" db="EMBL/GenBank/DDBJ databases">
        <title>WGS of Gossypium arboreum.</title>
        <authorList>
            <person name="Yu D."/>
        </authorList>
    </citation>
    <scope>NUCLEOTIDE SEQUENCE [LARGE SCALE GENOMIC DNA]</scope>
    <source>
        <tissue evidence="7">Leaf</tissue>
    </source>
</reference>
<name>A0ABR0NRN3_GOSAR</name>